<sequence>MSIMDGDRHIWTADLVGLKLMAKAGYDPRKAIETWQAIAELEKMIIEAQKQGENQETASGLVVMNQGKENDETLDKYESLNASLLQYILVLINKWFESTHPPSQERIEYMAEHLNEAIVIYEESIRLNGHPKNNNPHKQQKGKGEQKEIELKKTGKLDLEEFKQAKEI</sequence>
<dbReference type="STRING" id="246409.I1C804"/>
<dbReference type="GO" id="GO:0046872">
    <property type="term" value="F:metal ion binding"/>
    <property type="evidence" value="ECO:0007669"/>
    <property type="project" value="UniProtKB-KW"/>
</dbReference>
<evidence type="ECO:0000256" key="6">
    <source>
        <dbReference type="RuleBase" id="RU003983"/>
    </source>
</evidence>
<dbReference type="OrthoDB" id="7464992at2759"/>
<organism evidence="9 10">
    <name type="scientific">Rhizopus delemar (strain RA 99-880 / ATCC MYA-4621 / FGSC 9543 / NRRL 43880)</name>
    <name type="common">Mucormycosis agent</name>
    <name type="synonym">Rhizopus arrhizus var. delemar</name>
    <dbReference type="NCBI Taxonomy" id="246409"/>
    <lineage>
        <taxon>Eukaryota</taxon>
        <taxon>Fungi</taxon>
        <taxon>Fungi incertae sedis</taxon>
        <taxon>Mucoromycota</taxon>
        <taxon>Mucoromycotina</taxon>
        <taxon>Mucoromycetes</taxon>
        <taxon>Mucorales</taxon>
        <taxon>Mucorineae</taxon>
        <taxon>Rhizopodaceae</taxon>
        <taxon>Rhizopus</taxon>
    </lineage>
</organism>
<dbReference type="EMBL" id="CH476738">
    <property type="protein sequence ID" value="EIE84584.1"/>
    <property type="molecule type" value="Genomic_DNA"/>
</dbReference>
<keyword evidence="3 6" id="KW-0378">Hydrolase</keyword>
<dbReference type="VEuPathDB" id="FungiDB:RO3G_09294"/>
<dbReference type="InterPro" id="IPR001915">
    <property type="entry name" value="Peptidase_M48"/>
</dbReference>
<evidence type="ECO:0000256" key="5">
    <source>
        <dbReference type="ARBA" id="ARBA00023049"/>
    </source>
</evidence>
<dbReference type="InterPro" id="IPR051156">
    <property type="entry name" value="Mito/Outer_Membr_Metalloprot"/>
</dbReference>
<dbReference type="InParanoid" id="I1C804"/>
<evidence type="ECO:0000256" key="1">
    <source>
        <dbReference type="ARBA" id="ARBA00022670"/>
    </source>
</evidence>
<evidence type="ECO:0000256" key="4">
    <source>
        <dbReference type="ARBA" id="ARBA00022833"/>
    </source>
</evidence>
<feature type="domain" description="Peptidase M48" evidence="8">
    <location>
        <begin position="12"/>
        <end position="110"/>
    </location>
</feature>
<comment type="cofactor">
    <cofactor evidence="6">
        <name>Zn(2+)</name>
        <dbReference type="ChEBI" id="CHEBI:29105"/>
    </cofactor>
    <text evidence="6">Binds 1 zinc ion per subunit.</text>
</comment>
<evidence type="ECO:0000313" key="9">
    <source>
        <dbReference type="EMBL" id="EIE84584.1"/>
    </source>
</evidence>
<evidence type="ECO:0000256" key="7">
    <source>
        <dbReference type="SAM" id="MobiDB-lite"/>
    </source>
</evidence>
<dbReference type="GO" id="GO:0006515">
    <property type="term" value="P:protein quality control for misfolded or incompletely synthesized proteins"/>
    <property type="evidence" value="ECO:0007669"/>
    <property type="project" value="TreeGrafter"/>
</dbReference>
<dbReference type="Proteomes" id="UP000009138">
    <property type="component" value="Unassembled WGS sequence"/>
</dbReference>
<proteinExistence type="inferred from homology"/>
<accession>I1C804</accession>
<dbReference type="AlphaFoldDB" id="I1C804"/>
<evidence type="ECO:0000256" key="2">
    <source>
        <dbReference type="ARBA" id="ARBA00022723"/>
    </source>
</evidence>
<comment type="similarity">
    <text evidence="6">Belongs to the peptidase M48 family.</text>
</comment>
<dbReference type="GO" id="GO:0005743">
    <property type="term" value="C:mitochondrial inner membrane"/>
    <property type="evidence" value="ECO:0007669"/>
    <property type="project" value="TreeGrafter"/>
</dbReference>
<name>I1C804_RHIO9</name>
<evidence type="ECO:0000256" key="3">
    <source>
        <dbReference type="ARBA" id="ARBA00022801"/>
    </source>
</evidence>
<gene>
    <name evidence="9" type="ORF">RO3G_09294</name>
</gene>
<dbReference type="RefSeq" id="XP_067519980.1">
    <property type="nucleotide sequence ID" value="XM_067663879.1"/>
</dbReference>
<keyword evidence="2" id="KW-0479">Metal-binding</keyword>
<keyword evidence="10" id="KW-1185">Reference proteome</keyword>
<dbReference type="PANTHER" id="PTHR22726:SF1">
    <property type="entry name" value="METALLOENDOPEPTIDASE OMA1, MITOCHONDRIAL"/>
    <property type="match status" value="1"/>
</dbReference>
<dbReference type="GO" id="GO:0004222">
    <property type="term" value="F:metalloendopeptidase activity"/>
    <property type="evidence" value="ECO:0007669"/>
    <property type="project" value="InterPro"/>
</dbReference>
<keyword evidence="1 6" id="KW-0645">Protease</keyword>
<dbReference type="OMA" id="IEVWERM"/>
<dbReference type="PANTHER" id="PTHR22726">
    <property type="entry name" value="METALLOENDOPEPTIDASE OMA1"/>
    <property type="match status" value="1"/>
</dbReference>
<keyword evidence="5 6" id="KW-0482">Metalloprotease</keyword>
<dbReference type="GeneID" id="93616260"/>
<dbReference type="Pfam" id="PF01435">
    <property type="entry name" value="Peptidase_M48"/>
    <property type="match status" value="1"/>
</dbReference>
<keyword evidence="4 6" id="KW-0862">Zinc</keyword>
<feature type="region of interest" description="Disordered" evidence="7">
    <location>
        <begin position="127"/>
        <end position="150"/>
    </location>
</feature>
<evidence type="ECO:0000259" key="8">
    <source>
        <dbReference type="Pfam" id="PF01435"/>
    </source>
</evidence>
<dbReference type="GO" id="GO:0034982">
    <property type="term" value="P:mitochondrial protein processing"/>
    <property type="evidence" value="ECO:0007669"/>
    <property type="project" value="TreeGrafter"/>
</dbReference>
<reference evidence="9 10" key="1">
    <citation type="journal article" date="2009" name="PLoS Genet.">
        <title>Genomic analysis of the basal lineage fungus Rhizopus oryzae reveals a whole-genome duplication.</title>
        <authorList>
            <person name="Ma L.-J."/>
            <person name="Ibrahim A.S."/>
            <person name="Skory C."/>
            <person name="Grabherr M.G."/>
            <person name="Burger G."/>
            <person name="Butler M."/>
            <person name="Elias M."/>
            <person name="Idnurm A."/>
            <person name="Lang B.F."/>
            <person name="Sone T."/>
            <person name="Abe A."/>
            <person name="Calvo S.E."/>
            <person name="Corrochano L.M."/>
            <person name="Engels R."/>
            <person name="Fu J."/>
            <person name="Hansberg W."/>
            <person name="Kim J.-M."/>
            <person name="Kodira C.D."/>
            <person name="Koehrsen M.J."/>
            <person name="Liu B."/>
            <person name="Miranda-Saavedra D."/>
            <person name="O'Leary S."/>
            <person name="Ortiz-Castellanos L."/>
            <person name="Poulter R."/>
            <person name="Rodriguez-Romero J."/>
            <person name="Ruiz-Herrera J."/>
            <person name="Shen Y.-Q."/>
            <person name="Zeng Q."/>
            <person name="Galagan J."/>
            <person name="Birren B.W."/>
            <person name="Cuomo C.A."/>
            <person name="Wickes B.L."/>
        </authorList>
    </citation>
    <scope>NUCLEOTIDE SEQUENCE [LARGE SCALE GENOMIC DNA]</scope>
    <source>
        <strain evidence="10">RA 99-880 / ATCC MYA-4621 / FGSC 9543 / NRRL 43880</strain>
    </source>
</reference>
<protein>
    <recommendedName>
        <fullName evidence="8">Peptidase M48 domain-containing protein</fullName>
    </recommendedName>
</protein>
<evidence type="ECO:0000313" key="10">
    <source>
        <dbReference type="Proteomes" id="UP000009138"/>
    </source>
</evidence>